<dbReference type="EMBL" id="OVEO01000002">
    <property type="protein sequence ID" value="SPQ94211.1"/>
    <property type="molecule type" value="Genomic_DNA"/>
</dbReference>
<dbReference type="Proteomes" id="UP000290189">
    <property type="component" value="Unassembled WGS sequence"/>
</dbReference>
<feature type="compositionally biased region" description="Acidic residues" evidence="1">
    <location>
        <begin position="20"/>
        <end position="30"/>
    </location>
</feature>
<evidence type="ECO:0000259" key="2">
    <source>
        <dbReference type="Pfam" id="PF13926"/>
    </source>
</evidence>
<evidence type="ECO:0000256" key="1">
    <source>
        <dbReference type="SAM" id="MobiDB-lite"/>
    </source>
</evidence>
<feature type="compositionally biased region" description="Acidic residues" evidence="1">
    <location>
        <begin position="186"/>
        <end position="200"/>
    </location>
</feature>
<reference evidence="3 4" key="1">
    <citation type="submission" date="2018-03" db="EMBL/GenBank/DDBJ databases">
        <authorList>
            <person name="Fogelqvist J."/>
        </authorList>
    </citation>
    <scope>NUCLEOTIDE SEQUENCE [LARGE SCALE GENOMIC DNA]</scope>
</reference>
<gene>
    <name evidence="3" type="ORF">PLBR_LOCUS1426</name>
</gene>
<sequence length="466" mass="53247">MMAEAVGRGQRTPRRHRIEDDDNDDDDDQVFDARRGTPGSSRRHRSIVCSDDDNDSDDVVIVVNRTPRSARKHPQRTDTDEDGRRPALEGGAAKPNVALNDDEESDCIARRLRHGIDRRQSRPTIVQYLRQKKEDEKRCRSRRQLDFDDDDTSAVCSDSESPVRSSAQLHFVDDGCKDKRTPNDDSFVDDNDFIDDDAESEEDPVEFSHRALLFDEEMHDAFKRMITLSEEEAYKGFFIGLVDICVEGRRIARPSEELAYSYRKIVESLRFRARNVRSGAWRQEFEDIVVTNPILSTAPAACGMEGSCEVCHRCGRVARYGIFLSGPRYHPSRIQLSKIGARKAISTGPEHPQSFRSGCFCCERVRLFHAMEHYVAHTTISVKARYNRVHNTHRIPNARSHIADLWREFYDGYSELCQLADQYSGDQSHVSVEMSSSTEALFPSGPEIRHWLPTFFADVCVVKGHE</sequence>
<protein>
    <recommendedName>
        <fullName evidence="2">DUF4211 domain-containing protein</fullName>
    </recommendedName>
</protein>
<dbReference type="InterPro" id="IPR025451">
    <property type="entry name" value="DUF4211"/>
</dbReference>
<accession>A0A3P3Y249</accession>
<feature type="domain" description="DUF4211" evidence="2">
    <location>
        <begin position="192"/>
        <end position="332"/>
    </location>
</feature>
<proteinExistence type="predicted"/>
<name>A0A3P3Y249_PLABS</name>
<evidence type="ECO:0000313" key="4">
    <source>
        <dbReference type="Proteomes" id="UP000290189"/>
    </source>
</evidence>
<feature type="compositionally biased region" description="Basic and acidic residues" evidence="1">
    <location>
        <begin position="75"/>
        <end position="87"/>
    </location>
</feature>
<organism evidence="3 4">
    <name type="scientific">Plasmodiophora brassicae</name>
    <name type="common">Clubroot disease agent</name>
    <dbReference type="NCBI Taxonomy" id="37360"/>
    <lineage>
        <taxon>Eukaryota</taxon>
        <taxon>Sar</taxon>
        <taxon>Rhizaria</taxon>
        <taxon>Endomyxa</taxon>
        <taxon>Phytomyxea</taxon>
        <taxon>Plasmodiophorida</taxon>
        <taxon>Plasmodiophoridae</taxon>
        <taxon>Plasmodiophora</taxon>
    </lineage>
</organism>
<dbReference type="AlphaFoldDB" id="A0A3P3Y249"/>
<evidence type="ECO:0000313" key="3">
    <source>
        <dbReference type="EMBL" id="SPQ94211.1"/>
    </source>
</evidence>
<geneLocation type="mitochondrion" evidence="3"/>
<feature type="region of interest" description="Disordered" evidence="1">
    <location>
        <begin position="176"/>
        <end position="200"/>
    </location>
</feature>
<dbReference type="Pfam" id="PF13926">
    <property type="entry name" value="DUF4211"/>
    <property type="match status" value="1"/>
</dbReference>
<keyword evidence="3" id="KW-0496">Mitochondrion</keyword>
<feature type="region of interest" description="Disordered" evidence="1">
    <location>
        <begin position="1"/>
        <end position="102"/>
    </location>
</feature>